<dbReference type="PROSITE" id="PS51257">
    <property type="entry name" value="PROKAR_LIPOPROTEIN"/>
    <property type="match status" value="1"/>
</dbReference>
<reference evidence="3 4" key="1">
    <citation type="submission" date="2021-08" db="EMBL/GenBank/DDBJ databases">
        <authorList>
            <person name="Tuo L."/>
        </authorList>
    </citation>
    <scope>NUCLEOTIDE SEQUENCE [LARGE SCALE GENOMIC DNA]</scope>
    <source>
        <strain evidence="3 4">JCM 31229</strain>
    </source>
</reference>
<evidence type="ECO:0000256" key="1">
    <source>
        <dbReference type="ARBA" id="ARBA00023002"/>
    </source>
</evidence>
<dbReference type="InterPro" id="IPR006076">
    <property type="entry name" value="FAD-dep_OxRdtase"/>
</dbReference>
<accession>A0ABS7PJM8</accession>
<keyword evidence="1" id="KW-0560">Oxidoreductase</keyword>
<gene>
    <name evidence="3" type="ORF">K7G82_04015</name>
</gene>
<dbReference type="Pfam" id="PF01266">
    <property type="entry name" value="DAO"/>
    <property type="match status" value="1"/>
</dbReference>
<proteinExistence type="predicted"/>
<dbReference type="Gene3D" id="3.30.9.10">
    <property type="entry name" value="D-Amino Acid Oxidase, subunit A, domain 2"/>
    <property type="match status" value="1"/>
</dbReference>
<dbReference type="SUPFAM" id="SSF51905">
    <property type="entry name" value="FAD/NAD(P)-binding domain"/>
    <property type="match status" value="1"/>
</dbReference>
<dbReference type="EMBL" id="JAINVV010000003">
    <property type="protein sequence ID" value="MBY8821443.1"/>
    <property type="molecule type" value="Genomic_DNA"/>
</dbReference>
<dbReference type="RefSeq" id="WP_222988563.1">
    <property type="nucleotide sequence ID" value="NZ_JAINVV010000003.1"/>
</dbReference>
<dbReference type="PANTHER" id="PTHR13847">
    <property type="entry name" value="SARCOSINE DEHYDROGENASE-RELATED"/>
    <property type="match status" value="1"/>
</dbReference>
<protein>
    <submittedName>
        <fullName evidence="3">FAD-binding oxidoreductase</fullName>
    </submittedName>
</protein>
<comment type="caution">
    <text evidence="3">The sequence shown here is derived from an EMBL/GenBank/DDBJ whole genome shotgun (WGS) entry which is preliminary data.</text>
</comment>
<organism evidence="3 4">
    <name type="scientific">Sphingomonas colocasiae</name>
    <dbReference type="NCBI Taxonomy" id="1848973"/>
    <lineage>
        <taxon>Bacteria</taxon>
        <taxon>Pseudomonadati</taxon>
        <taxon>Pseudomonadota</taxon>
        <taxon>Alphaproteobacteria</taxon>
        <taxon>Sphingomonadales</taxon>
        <taxon>Sphingomonadaceae</taxon>
        <taxon>Sphingomonas</taxon>
    </lineage>
</organism>
<keyword evidence="4" id="KW-1185">Reference proteome</keyword>
<sequence length="392" mass="40544">MKRVDVAIVGGGLVGCATAWRLSTAGASVELIEAADINAGASGQNAGSLHFQIERRFLENGDALAEQASSIVALSRIAVEDWRGLETALNADLHVSMAGGLMVAETADHVALLERKATREQREGLKVRTIDGDAARAIAPYLSASVLAANHSADEGHADPRTVTPALAAAARAAGATIRTHSAVHAIGRRAGGGFTIAGNGFSLHADQVLIAAGAWTAALCTLANLHMPLYPVALLMNATERTAPMVPHLVQHVGRRLSLKQTHAGNLLIGGGWPSRLAQLPGGGFDLSRRATMIPDSLSGNLRAAIDVVPAISRLNLIRSWTGVTAISADQLPIVGQVPRMPGLWIAAGGSAFTLGPTFARLVASAMAGGPSEALDIVSPARFEHLNGFMG</sequence>
<evidence type="ECO:0000313" key="4">
    <source>
        <dbReference type="Proteomes" id="UP000706039"/>
    </source>
</evidence>
<dbReference type="InterPro" id="IPR036188">
    <property type="entry name" value="FAD/NAD-bd_sf"/>
</dbReference>
<evidence type="ECO:0000313" key="3">
    <source>
        <dbReference type="EMBL" id="MBY8821443.1"/>
    </source>
</evidence>
<name>A0ABS7PJM8_9SPHN</name>
<evidence type="ECO:0000259" key="2">
    <source>
        <dbReference type="Pfam" id="PF01266"/>
    </source>
</evidence>
<dbReference type="Gene3D" id="3.50.50.60">
    <property type="entry name" value="FAD/NAD(P)-binding domain"/>
    <property type="match status" value="1"/>
</dbReference>
<feature type="domain" description="FAD dependent oxidoreductase" evidence="2">
    <location>
        <begin position="5"/>
        <end position="366"/>
    </location>
</feature>
<dbReference type="Proteomes" id="UP000706039">
    <property type="component" value="Unassembled WGS sequence"/>
</dbReference>